<feature type="transmembrane region" description="Helical" evidence="8">
    <location>
        <begin position="229"/>
        <end position="247"/>
    </location>
</feature>
<comment type="similarity">
    <text evidence="2">Belongs to the binding-protein-dependent transport system permease family. CysTW subfamily.</text>
</comment>
<dbReference type="STRING" id="360807.ERS852392_00444"/>
<dbReference type="OrthoDB" id="9782004at2"/>
<dbReference type="Pfam" id="PF00528">
    <property type="entry name" value="BPD_transp_1"/>
    <property type="match status" value="1"/>
</dbReference>
<evidence type="ECO:0000256" key="3">
    <source>
        <dbReference type="ARBA" id="ARBA00022448"/>
    </source>
</evidence>
<sequence length="262" mass="28995">MVKKAASRIYLALIFLFLYLPILVLIVLSFNNSKSRVVWGGFTLKWYAECFKNETITNAFVTTIQITLAAAIISTLLGTLAAIGISAMKKKNKAIMLGATNIPLLNADIVTGIAMMLLFVKFMNLGFVTVLIAHITFDIPYVILNVLPKLNQANRYTYEAALDLGATPLYAFFRITWPEIKSGVFSGFLMAVTMSLDDFSITFFTKGAGVNTLSTMLYTELRKGIRPELYALSTILFLIAFLLLLVMNHRSSSEGKCAKQAI</sequence>
<feature type="transmembrane region" description="Helical" evidence="8">
    <location>
        <begin position="9"/>
        <end position="30"/>
    </location>
</feature>
<comment type="subcellular location">
    <subcellularLocation>
        <location evidence="1 8">Cell membrane</location>
        <topology evidence="1 8">Multi-pass membrane protein</topology>
    </subcellularLocation>
</comment>
<proteinExistence type="inferred from homology"/>
<evidence type="ECO:0000256" key="7">
    <source>
        <dbReference type="ARBA" id="ARBA00023136"/>
    </source>
</evidence>
<evidence type="ECO:0000313" key="10">
    <source>
        <dbReference type="EMBL" id="CRL32824.1"/>
    </source>
</evidence>
<dbReference type="InterPro" id="IPR051789">
    <property type="entry name" value="Bact_Polyamine_Transport"/>
</dbReference>
<evidence type="ECO:0000256" key="5">
    <source>
        <dbReference type="ARBA" id="ARBA00022692"/>
    </source>
</evidence>
<keyword evidence="3 8" id="KW-0813">Transport</keyword>
<dbReference type="Proteomes" id="UP000049828">
    <property type="component" value="Unassembled WGS sequence"/>
</dbReference>
<dbReference type="InterPro" id="IPR000515">
    <property type="entry name" value="MetI-like"/>
</dbReference>
<feature type="transmembrane region" description="Helical" evidence="8">
    <location>
        <begin position="59"/>
        <end position="83"/>
    </location>
</feature>
<keyword evidence="5 8" id="KW-0812">Transmembrane</keyword>
<dbReference type="SUPFAM" id="SSF161098">
    <property type="entry name" value="MetI-like"/>
    <property type="match status" value="1"/>
</dbReference>
<feature type="domain" description="ABC transmembrane type-1" evidence="9">
    <location>
        <begin position="60"/>
        <end position="247"/>
    </location>
</feature>
<keyword evidence="11" id="KW-1185">Reference proteome</keyword>
<name>A0A0M6WDE4_9FIRM</name>
<keyword evidence="6 8" id="KW-1133">Transmembrane helix</keyword>
<dbReference type="PANTHER" id="PTHR43848:SF2">
    <property type="entry name" value="PUTRESCINE TRANSPORT SYSTEM PERMEASE PROTEIN POTI"/>
    <property type="match status" value="1"/>
</dbReference>
<evidence type="ECO:0000256" key="2">
    <source>
        <dbReference type="ARBA" id="ARBA00007069"/>
    </source>
</evidence>
<keyword evidence="4" id="KW-1003">Cell membrane</keyword>
<dbReference type="EMBL" id="CVRS01000016">
    <property type="protein sequence ID" value="CRL32824.1"/>
    <property type="molecule type" value="Genomic_DNA"/>
</dbReference>
<feature type="transmembrane region" description="Helical" evidence="8">
    <location>
        <begin position="125"/>
        <end position="147"/>
    </location>
</feature>
<reference evidence="11" key="1">
    <citation type="submission" date="2015-05" db="EMBL/GenBank/DDBJ databases">
        <authorList>
            <consortium name="Pathogen Informatics"/>
        </authorList>
    </citation>
    <scope>NUCLEOTIDE SEQUENCE [LARGE SCALE GENOMIC DNA]</scope>
    <source>
        <strain evidence="11">L1-83</strain>
    </source>
</reference>
<organism evidence="10 11">
    <name type="scientific">Roseburia inulinivorans</name>
    <dbReference type="NCBI Taxonomy" id="360807"/>
    <lineage>
        <taxon>Bacteria</taxon>
        <taxon>Bacillati</taxon>
        <taxon>Bacillota</taxon>
        <taxon>Clostridia</taxon>
        <taxon>Lachnospirales</taxon>
        <taxon>Lachnospiraceae</taxon>
        <taxon>Roseburia</taxon>
    </lineage>
</organism>
<keyword evidence="7 8" id="KW-0472">Membrane</keyword>
<evidence type="ECO:0000256" key="1">
    <source>
        <dbReference type="ARBA" id="ARBA00004651"/>
    </source>
</evidence>
<dbReference type="PROSITE" id="PS50928">
    <property type="entry name" value="ABC_TM1"/>
    <property type="match status" value="1"/>
</dbReference>
<dbReference type="Gene3D" id="1.10.3720.10">
    <property type="entry name" value="MetI-like"/>
    <property type="match status" value="1"/>
</dbReference>
<dbReference type="AlphaFoldDB" id="A0A0M6WDE4"/>
<dbReference type="PANTHER" id="PTHR43848">
    <property type="entry name" value="PUTRESCINE TRANSPORT SYSTEM PERMEASE PROTEIN POTI"/>
    <property type="match status" value="1"/>
</dbReference>
<dbReference type="RefSeq" id="WP_055039091.1">
    <property type="nucleotide sequence ID" value="NZ_CVRS01000016.1"/>
</dbReference>
<dbReference type="GO" id="GO:0055085">
    <property type="term" value="P:transmembrane transport"/>
    <property type="evidence" value="ECO:0007669"/>
    <property type="project" value="InterPro"/>
</dbReference>
<dbReference type="CDD" id="cd06261">
    <property type="entry name" value="TM_PBP2"/>
    <property type="match status" value="1"/>
</dbReference>
<evidence type="ECO:0000256" key="6">
    <source>
        <dbReference type="ARBA" id="ARBA00022989"/>
    </source>
</evidence>
<protein>
    <submittedName>
        <fullName evidence="10">ABC-type spermidine/putrescine transport system, permease component II</fullName>
    </submittedName>
</protein>
<evidence type="ECO:0000313" key="11">
    <source>
        <dbReference type="Proteomes" id="UP000049828"/>
    </source>
</evidence>
<feature type="transmembrane region" description="Helical" evidence="8">
    <location>
        <begin position="95"/>
        <end position="119"/>
    </location>
</feature>
<evidence type="ECO:0000259" key="9">
    <source>
        <dbReference type="PROSITE" id="PS50928"/>
    </source>
</evidence>
<dbReference type="InterPro" id="IPR035906">
    <property type="entry name" value="MetI-like_sf"/>
</dbReference>
<accession>A0A0M6WDE4</accession>
<evidence type="ECO:0000256" key="4">
    <source>
        <dbReference type="ARBA" id="ARBA00022475"/>
    </source>
</evidence>
<evidence type="ECO:0000256" key="8">
    <source>
        <dbReference type="RuleBase" id="RU363032"/>
    </source>
</evidence>
<gene>
    <name evidence="10" type="ORF">RIL183_00591</name>
</gene>
<dbReference type="GO" id="GO:0005886">
    <property type="term" value="C:plasma membrane"/>
    <property type="evidence" value="ECO:0007669"/>
    <property type="project" value="UniProtKB-SubCell"/>
</dbReference>